<evidence type="ECO:0000313" key="3">
    <source>
        <dbReference type="EMBL" id="KEH19133.1"/>
    </source>
</evidence>
<sequence>MIIILLFCLCIANKNYEVYGSIPYLSKNEDLQLEKHLEIINKPPIKTIHTEFGRIVDCIDINKQLAFDHPLLKNHKIQLKSSFQDAHTNVKTHDISGRYLKIGLDKDSCPEGTIPVQRTTKEDLIRSKRLSNNFGTLTQFDTGSHVGSLMSIALYLQEVVWTLKHRSWGKRFDLQFAGLRFNISTTLFGIAGSISVYNPPIETGEMSSAYIWLSSGETDTPVNDHMYIHAGWQVFPGLSGDKKSHFFVEWQNSIEGTGCTNSLCPGFVQTSTKIYIGSPFSNVSSVGGPQFSMLLYLAQDPNTKNWWLRAQDMDVGYFPATLFSNKLDHASKGGWTGQTQIFGDGPSPPMGSGQFAGANILTSCYISNLYIKDSQRNDRAPHADEVHVYFDKPLCYDANYVDNLRDDLQRVVLFGGPGGFCGL</sequence>
<dbReference type="HOGENOM" id="CLU_030538_1_1_1"/>
<feature type="signal peptide" evidence="1">
    <location>
        <begin position="1"/>
        <end position="20"/>
    </location>
</feature>
<protein>
    <submittedName>
        <fullName evidence="3">Carboxyl-terminal peptidase</fullName>
    </submittedName>
</protein>
<feature type="domain" description="Neprosin PEP catalytic" evidence="2">
    <location>
        <begin position="167"/>
        <end position="422"/>
    </location>
</feature>
<evidence type="ECO:0000259" key="2">
    <source>
        <dbReference type="PROSITE" id="PS52045"/>
    </source>
</evidence>
<dbReference type="PANTHER" id="PTHR31589">
    <property type="entry name" value="PROTEIN, PUTATIVE (DUF239)-RELATED-RELATED"/>
    <property type="match status" value="1"/>
</dbReference>
<dbReference type="AlphaFoldDB" id="A0A072TQK4"/>
<keyword evidence="5" id="KW-1185">Reference proteome</keyword>
<reference evidence="3 5" key="1">
    <citation type="journal article" date="2011" name="Nature">
        <title>The Medicago genome provides insight into the evolution of rhizobial symbioses.</title>
        <authorList>
            <person name="Young N.D."/>
            <person name="Debelle F."/>
            <person name="Oldroyd G.E."/>
            <person name="Geurts R."/>
            <person name="Cannon S.B."/>
            <person name="Udvardi M.K."/>
            <person name="Benedito V.A."/>
            <person name="Mayer K.F."/>
            <person name="Gouzy J."/>
            <person name="Schoof H."/>
            <person name="Van de Peer Y."/>
            <person name="Proost S."/>
            <person name="Cook D.R."/>
            <person name="Meyers B.C."/>
            <person name="Spannagl M."/>
            <person name="Cheung F."/>
            <person name="De Mita S."/>
            <person name="Krishnakumar V."/>
            <person name="Gundlach H."/>
            <person name="Zhou S."/>
            <person name="Mudge J."/>
            <person name="Bharti A.K."/>
            <person name="Murray J.D."/>
            <person name="Naoumkina M.A."/>
            <person name="Rosen B."/>
            <person name="Silverstein K.A."/>
            <person name="Tang H."/>
            <person name="Rombauts S."/>
            <person name="Zhao P.X."/>
            <person name="Zhou P."/>
            <person name="Barbe V."/>
            <person name="Bardou P."/>
            <person name="Bechner M."/>
            <person name="Bellec A."/>
            <person name="Berger A."/>
            <person name="Berges H."/>
            <person name="Bidwell S."/>
            <person name="Bisseling T."/>
            <person name="Choisne N."/>
            <person name="Couloux A."/>
            <person name="Denny R."/>
            <person name="Deshpande S."/>
            <person name="Dai X."/>
            <person name="Doyle J.J."/>
            <person name="Dudez A.M."/>
            <person name="Farmer A.D."/>
            <person name="Fouteau S."/>
            <person name="Franken C."/>
            <person name="Gibelin C."/>
            <person name="Gish J."/>
            <person name="Goldstein S."/>
            <person name="Gonzalez A.J."/>
            <person name="Green P.J."/>
            <person name="Hallab A."/>
            <person name="Hartog M."/>
            <person name="Hua A."/>
            <person name="Humphray S.J."/>
            <person name="Jeong D.H."/>
            <person name="Jing Y."/>
            <person name="Jocker A."/>
            <person name="Kenton S.M."/>
            <person name="Kim D.J."/>
            <person name="Klee K."/>
            <person name="Lai H."/>
            <person name="Lang C."/>
            <person name="Lin S."/>
            <person name="Macmil S.L."/>
            <person name="Magdelenat G."/>
            <person name="Matthews L."/>
            <person name="McCorrison J."/>
            <person name="Monaghan E.L."/>
            <person name="Mun J.H."/>
            <person name="Najar F.Z."/>
            <person name="Nicholson C."/>
            <person name="Noirot C."/>
            <person name="O'Bleness M."/>
            <person name="Paule C.R."/>
            <person name="Poulain J."/>
            <person name="Prion F."/>
            <person name="Qin B."/>
            <person name="Qu C."/>
            <person name="Retzel E.F."/>
            <person name="Riddle C."/>
            <person name="Sallet E."/>
            <person name="Samain S."/>
            <person name="Samson N."/>
            <person name="Sanders I."/>
            <person name="Saurat O."/>
            <person name="Scarpelli C."/>
            <person name="Schiex T."/>
            <person name="Segurens B."/>
            <person name="Severin A.J."/>
            <person name="Sherrier D.J."/>
            <person name="Shi R."/>
            <person name="Sims S."/>
            <person name="Singer S.R."/>
            <person name="Sinharoy S."/>
            <person name="Sterck L."/>
            <person name="Viollet A."/>
            <person name="Wang B.B."/>
            <person name="Wang K."/>
            <person name="Wang M."/>
            <person name="Wang X."/>
            <person name="Warfsmann J."/>
            <person name="Weissenbach J."/>
            <person name="White D.D."/>
            <person name="White J.D."/>
            <person name="Wiley G.B."/>
            <person name="Wincker P."/>
            <person name="Xing Y."/>
            <person name="Yang L."/>
            <person name="Yao Z."/>
            <person name="Ying F."/>
            <person name="Zhai J."/>
            <person name="Zhou L."/>
            <person name="Zuber A."/>
            <person name="Denarie J."/>
            <person name="Dixon R.A."/>
            <person name="May G.D."/>
            <person name="Schwartz D.C."/>
            <person name="Rogers J."/>
            <person name="Quetier F."/>
            <person name="Town C.D."/>
            <person name="Roe B.A."/>
        </authorList>
    </citation>
    <scope>NUCLEOTIDE SEQUENCE [LARGE SCALE GENOMIC DNA]</scope>
    <source>
        <strain evidence="3">A17</strain>
        <strain evidence="4 5">cv. Jemalong A17</strain>
    </source>
</reference>
<keyword evidence="1" id="KW-0732">Signal</keyword>
<gene>
    <name evidence="3" type="ordered locus">MTR_8g040890</name>
</gene>
<dbReference type="InterPro" id="IPR025521">
    <property type="entry name" value="Neprosin_propep"/>
</dbReference>
<dbReference type="EnsemblPlants" id="KEH19133">
    <property type="protein sequence ID" value="KEH19133"/>
    <property type="gene ID" value="MTR_8g040890"/>
</dbReference>
<dbReference type="Pfam" id="PF03080">
    <property type="entry name" value="Neprosin"/>
    <property type="match status" value="1"/>
</dbReference>
<evidence type="ECO:0000256" key="1">
    <source>
        <dbReference type="SAM" id="SignalP"/>
    </source>
</evidence>
<dbReference type="PANTHER" id="PTHR31589:SF223">
    <property type="entry name" value="PROTEIN, PUTATIVE (DUF239)-RELATED"/>
    <property type="match status" value="1"/>
</dbReference>
<reference evidence="4" key="3">
    <citation type="submission" date="2015-04" db="UniProtKB">
        <authorList>
            <consortium name="EnsemblPlants"/>
        </authorList>
    </citation>
    <scope>IDENTIFICATION</scope>
    <source>
        <strain evidence="4">cv. Jemalong A17</strain>
    </source>
</reference>
<dbReference type="PROSITE" id="PS52045">
    <property type="entry name" value="NEPROSIN_PEP_CD"/>
    <property type="match status" value="1"/>
</dbReference>
<dbReference type="Proteomes" id="UP000002051">
    <property type="component" value="Chromosome 8"/>
</dbReference>
<dbReference type="Gene3D" id="3.90.1320.10">
    <property type="entry name" value="Outer-capsid protein sigma 3, large lobe"/>
    <property type="match status" value="1"/>
</dbReference>
<organism evidence="3 5">
    <name type="scientific">Medicago truncatula</name>
    <name type="common">Barrel medic</name>
    <name type="synonym">Medicago tribuloides</name>
    <dbReference type="NCBI Taxonomy" id="3880"/>
    <lineage>
        <taxon>Eukaryota</taxon>
        <taxon>Viridiplantae</taxon>
        <taxon>Streptophyta</taxon>
        <taxon>Embryophyta</taxon>
        <taxon>Tracheophyta</taxon>
        <taxon>Spermatophyta</taxon>
        <taxon>Magnoliopsida</taxon>
        <taxon>eudicotyledons</taxon>
        <taxon>Gunneridae</taxon>
        <taxon>Pentapetalae</taxon>
        <taxon>rosids</taxon>
        <taxon>fabids</taxon>
        <taxon>Fabales</taxon>
        <taxon>Fabaceae</taxon>
        <taxon>Papilionoideae</taxon>
        <taxon>50 kb inversion clade</taxon>
        <taxon>NPAAA clade</taxon>
        <taxon>Hologalegina</taxon>
        <taxon>IRL clade</taxon>
        <taxon>Trifolieae</taxon>
        <taxon>Medicago</taxon>
    </lineage>
</organism>
<dbReference type="STRING" id="3880.A0A072TQK4"/>
<dbReference type="InterPro" id="IPR004314">
    <property type="entry name" value="Neprosin"/>
</dbReference>
<proteinExistence type="predicted"/>
<reference evidence="3 5" key="2">
    <citation type="journal article" date="2014" name="BMC Genomics">
        <title>An improved genome release (version Mt4.0) for the model legume Medicago truncatula.</title>
        <authorList>
            <person name="Tang H."/>
            <person name="Krishnakumar V."/>
            <person name="Bidwell S."/>
            <person name="Rosen B."/>
            <person name="Chan A."/>
            <person name="Zhou S."/>
            <person name="Gentzbittel L."/>
            <person name="Childs K.L."/>
            <person name="Yandell M."/>
            <person name="Gundlach H."/>
            <person name="Mayer K.F."/>
            <person name="Schwartz D.C."/>
            <person name="Town C.D."/>
        </authorList>
    </citation>
    <scope>GENOME REANNOTATION</scope>
    <source>
        <strain evidence="3">A17</strain>
        <strain evidence="4 5">cv. Jemalong A17</strain>
    </source>
</reference>
<dbReference type="Pfam" id="PF14365">
    <property type="entry name" value="Neprosin_AP"/>
    <property type="match status" value="1"/>
</dbReference>
<feature type="chain" id="PRO_5014498886" evidence="1">
    <location>
        <begin position="21"/>
        <end position="423"/>
    </location>
</feature>
<name>A0A072TQK4_MEDTR</name>
<dbReference type="InterPro" id="IPR053168">
    <property type="entry name" value="Glutamic_endopeptidase"/>
</dbReference>
<accession>A0A072TQK4</accession>
<evidence type="ECO:0000313" key="5">
    <source>
        <dbReference type="Proteomes" id="UP000002051"/>
    </source>
</evidence>
<evidence type="ECO:0000313" key="4">
    <source>
        <dbReference type="EnsemblPlants" id="KEH19133"/>
    </source>
</evidence>
<dbReference type="EMBL" id="CM001224">
    <property type="protein sequence ID" value="KEH19133.1"/>
    <property type="molecule type" value="Genomic_DNA"/>
</dbReference>